<organism evidence="2 3">
    <name type="scientific">Microlunatus endophyticus</name>
    <dbReference type="NCBI Taxonomy" id="1716077"/>
    <lineage>
        <taxon>Bacteria</taxon>
        <taxon>Bacillati</taxon>
        <taxon>Actinomycetota</taxon>
        <taxon>Actinomycetes</taxon>
        <taxon>Propionibacteriales</taxon>
        <taxon>Propionibacteriaceae</taxon>
        <taxon>Microlunatus</taxon>
    </lineage>
</organism>
<feature type="region of interest" description="Disordered" evidence="1">
    <location>
        <begin position="83"/>
        <end position="107"/>
    </location>
</feature>
<evidence type="ECO:0000313" key="3">
    <source>
        <dbReference type="Proteomes" id="UP000613840"/>
    </source>
</evidence>
<evidence type="ECO:0000256" key="1">
    <source>
        <dbReference type="SAM" id="MobiDB-lite"/>
    </source>
</evidence>
<evidence type="ECO:0000313" key="2">
    <source>
        <dbReference type="EMBL" id="GGL59293.1"/>
    </source>
</evidence>
<comment type="caution">
    <text evidence="2">The sequence shown here is derived from an EMBL/GenBank/DDBJ whole genome shotgun (WGS) entry which is preliminary data.</text>
</comment>
<sequence length="133" mass="12913">MPVWADMTAADTAAPLTVPAEATFAATAAEWLVAGFVTGFSTGSSADAGDAVGLGIGTVADGVPAPEGVAAATELGAAPVPGSEELLFGASPQPARATTPTSAAATAPISLTRRAATRDLACHPSVHPTGCEK</sequence>
<keyword evidence="3" id="KW-1185">Reference proteome</keyword>
<dbReference type="EMBL" id="BMMZ01000003">
    <property type="protein sequence ID" value="GGL59293.1"/>
    <property type="molecule type" value="Genomic_DNA"/>
</dbReference>
<feature type="compositionally biased region" description="Low complexity" evidence="1">
    <location>
        <begin position="90"/>
        <end position="107"/>
    </location>
</feature>
<protein>
    <submittedName>
        <fullName evidence="2">Uncharacterized protein</fullName>
    </submittedName>
</protein>
<dbReference type="Proteomes" id="UP000613840">
    <property type="component" value="Unassembled WGS sequence"/>
</dbReference>
<name>A0A917W3G6_9ACTN</name>
<proteinExistence type="predicted"/>
<reference evidence="2" key="2">
    <citation type="submission" date="2020-09" db="EMBL/GenBank/DDBJ databases">
        <authorList>
            <person name="Sun Q."/>
            <person name="Zhou Y."/>
        </authorList>
    </citation>
    <scope>NUCLEOTIDE SEQUENCE</scope>
    <source>
        <strain evidence="2">CGMCC 4.7306</strain>
    </source>
</reference>
<accession>A0A917W3G6</accession>
<dbReference type="AlphaFoldDB" id="A0A917W3G6"/>
<gene>
    <name evidence="2" type="ORF">GCM10011575_17300</name>
</gene>
<reference evidence="2" key="1">
    <citation type="journal article" date="2014" name="Int. J. Syst. Evol. Microbiol.">
        <title>Complete genome sequence of Corynebacterium casei LMG S-19264T (=DSM 44701T), isolated from a smear-ripened cheese.</title>
        <authorList>
            <consortium name="US DOE Joint Genome Institute (JGI-PGF)"/>
            <person name="Walter F."/>
            <person name="Albersmeier A."/>
            <person name="Kalinowski J."/>
            <person name="Ruckert C."/>
        </authorList>
    </citation>
    <scope>NUCLEOTIDE SEQUENCE</scope>
    <source>
        <strain evidence="2">CGMCC 4.7306</strain>
    </source>
</reference>